<feature type="region of interest" description="Disordered" evidence="1">
    <location>
        <begin position="179"/>
        <end position="224"/>
    </location>
</feature>
<accession>A0AAV2MCW3</accession>
<feature type="compositionally biased region" description="Low complexity" evidence="1">
    <location>
        <begin position="890"/>
        <end position="900"/>
    </location>
</feature>
<dbReference type="Gene3D" id="6.10.250.2560">
    <property type="match status" value="1"/>
</dbReference>
<feature type="compositionally biased region" description="Basic and acidic residues" evidence="1">
    <location>
        <begin position="419"/>
        <end position="449"/>
    </location>
</feature>
<dbReference type="SMART" id="SM00582">
    <property type="entry name" value="RPR"/>
    <property type="match status" value="1"/>
</dbReference>
<feature type="region of interest" description="Disordered" evidence="1">
    <location>
        <begin position="681"/>
        <end position="701"/>
    </location>
</feature>
<evidence type="ECO:0000313" key="4">
    <source>
        <dbReference type="EMBL" id="CAL1611060.1"/>
    </source>
</evidence>
<feature type="region of interest" description="Disordered" evidence="1">
    <location>
        <begin position="419"/>
        <end position="459"/>
    </location>
</feature>
<feature type="compositionally biased region" description="Pro residues" evidence="1">
    <location>
        <begin position="1396"/>
        <end position="1405"/>
    </location>
</feature>
<evidence type="ECO:0000256" key="2">
    <source>
        <dbReference type="SAM" id="Phobius"/>
    </source>
</evidence>
<feature type="compositionally biased region" description="Pro residues" evidence="1">
    <location>
        <begin position="107"/>
        <end position="121"/>
    </location>
</feature>
<feature type="region of interest" description="Disordered" evidence="1">
    <location>
        <begin position="735"/>
        <end position="761"/>
    </location>
</feature>
<feature type="compositionally biased region" description="Basic and acidic residues" evidence="1">
    <location>
        <begin position="81"/>
        <end position="106"/>
    </location>
</feature>
<feature type="compositionally biased region" description="Basic and acidic residues" evidence="1">
    <location>
        <begin position="1257"/>
        <end position="1361"/>
    </location>
</feature>
<feature type="region of interest" description="Disordered" evidence="1">
    <location>
        <begin position="71"/>
        <end position="133"/>
    </location>
</feature>
<dbReference type="PANTHER" id="PTHR12460">
    <property type="entry name" value="CYCLIN-DEPENDENT KINASE INHIBITOR-RELATED PROTEIN"/>
    <property type="match status" value="1"/>
</dbReference>
<feature type="region of interest" description="Disordered" evidence="1">
    <location>
        <begin position="1056"/>
        <end position="1091"/>
    </location>
</feature>
<dbReference type="EMBL" id="OZ035829">
    <property type="protein sequence ID" value="CAL1611060.1"/>
    <property type="molecule type" value="Genomic_DNA"/>
</dbReference>
<feature type="region of interest" description="Disordered" evidence="1">
    <location>
        <begin position="596"/>
        <end position="662"/>
    </location>
</feature>
<dbReference type="PANTHER" id="PTHR12460:SF40">
    <property type="entry name" value="REGULATION OF NUCLEAR PRE-MRNA DOMAIN-CONTAINING PROTEIN 2"/>
    <property type="match status" value="1"/>
</dbReference>
<evidence type="ECO:0000259" key="3">
    <source>
        <dbReference type="PROSITE" id="PS51391"/>
    </source>
</evidence>
<sequence length="1463" mass="160044">MATAFNLQAFLLHPSAEALELCKKKDLFEVADHFEILYSRQSSKAELKVLLLDGLVERGLRLIPEAERSDESIVHATTPRRRTETPADGPPRAEREFVEGDARPEPPRTPPRYGPPSPAPSSPGSVGGAWRASRLARIKSEAEQKDRDRSAELELHIRRLEIEADKAVRLRRLELEAEGRLPSPTQRPGVAAPATALSPAVHDSLDPDRPRSPGTSTRDSLLLLPRARTRNRRLPYSQTKGGVFSSKRSEHWVNSIWGMVFPPLLDAVLSPLVCASDRQMPTGCAVAHTRPPEQCGCRLPATQVKPRVPPHFTPPATSGFATREAKSVILCSGSAPLHAENNHRLNLFYVANDVIQNCKRKNAIVFRSSFANVLPNAAHLIRDVKVCKSIERIFTIWEERSVYPAETIALFKEGLNKKEEKEKQRVKEKEKKREKDKDREKEKEKEKKPPPSSSAPSTTKAALKSKILAEFAPQSLIEDLSLYKQAVAEEEFREKQLATLRVDVCSSEALKRLKDKAGGNKFAKDFEEGGLKLQEFVSFLEKEMKRGPSLLESLGNADVFYEMQYKEVRIVANAYSAFASRVASLKRKLDSLKATLPGAEDSPIPSPSEDAPSPTGSDSPIMQLDVNRAQLDPELDGKAMDETNDNLEDEMDLSDEEDETTVLEENNKKDIEITAVEAENVPTTPTNSSKTNDVATAASTPTTVNTNPLGVNLAKVDLGKISSILNSLTSAMKNTTSPALKSTPGAPSTTSGPTSSITASPSPALASILSRVDITPEGILNALSKTNTPGLSSLLHSVTNSSASGSHKSPPVKSSVKTPITPIPPKIKLSLNSPMKRETPVKNKDRERQSSPPPPSRSIAPPMSTPIRDETAGTPTQDEMMDTPGSVPESLGSSGSHPLSPTAYRSDPWDAVITPSGSNNESLKKWLLLFNFLFHPCHPHILFSIYTLPPLTLTLPPLTLTLPPLTLTFPPLTLTLPLLTLTLPLLTLTLPPLTPILSPLTLILLTLILLLLTLITLTLITPLLTLIILNPPSHSLPSQPHLLPPHHFPLPYLNEAPPSHLHQHPPPTSPFFNTHMPHNRPPPLPQRPPTPPLHSPVPTAVMVGGVLVPVDHSLPLSLPIRQEGPDRGAPRANKGPRFMASLLGEPPQLPRPGTVKDYFGLRMAPPLHRPGTPGVPPPLLGRVKEPPHLHPPLLSPSSHSHSPPSPFNVDTSLQLIPPHPSTPPSFKPLEQREAPEQKKPPGKKKAPEPKAPVQNAPEKKVPVQNAPEKKVPVQNAPEKKVPVQNAPEKKVPVQNAPEKKVPVQNAPEKKVPVQNAPEKKVPVQNAPEKKVPVQNAPEKKVPVHNDTEKKVPEQNAPEKKAPVQKAPVQNPPEEKAPVQKPPEEKKAPEQKTPVSSPVPPRPKGPPHFNMPRPLFMTEPIPQRPLVRGRLPPPSFRGFRGKRHGPPFGGPFYPPKRPFLPPRY</sequence>
<dbReference type="GO" id="GO:0031124">
    <property type="term" value="P:mRNA 3'-end processing"/>
    <property type="evidence" value="ECO:0007669"/>
    <property type="project" value="TreeGrafter"/>
</dbReference>
<dbReference type="Pfam" id="PF04818">
    <property type="entry name" value="CID"/>
    <property type="match status" value="1"/>
</dbReference>
<feature type="transmembrane region" description="Helical" evidence="2">
    <location>
        <begin position="969"/>
        <end position="990"/>
    </location>
</feature>
<feature type="domain" description="CID" evidence="3">
    <location>
        <begin position="339"/>
        <end position="419"/>
    </location>
</feature>
<name>A0AAV2MCW3_KNICA</name>
<reference evidence="4 5" key="1">
    <citation type="submission" date="2024-04" db="EMBL/GenBank/DDBJ databases">
        <authorList>
            <person name="Waldvogel A.-M."/>
            <person name="Schoenle A."/>
        </authorList>
    </citation>
    <scope>NUCLEOTIDE SEQUENCE [LARGE SCALE GENOMIC DNA]</scope>
</reference>
<dbReference type="SUPFAM" id="SSF48464">
    <property type="entry name" value="ENTH/VHS domain"/>
    <property type="match status" value="1"/>
</dbReference>
<feature type="transmembrane region" description="Helical" evidence="2">
    <location>
        <begin position="1002"/>
        <end position="1029"/>
    </location>
</feature>
<feature type="region of interest" description="Disordered" evidence="1">
    <location>
        <begin position="1117"/>
        <end position="1463"/>
    </location>
</feature>
<feature type="compositionally biased region" description="Basic and acidic residues" evidence="1">
    <location>
        <begin position="1229"/>
        <end position="1239"/>
    </location>
</feature>
<dbReference type="GO" id="GO:0000993">
    <property type="term" value="F:RNA polymerase II complex binding"/>
    <property type="evidence" value="ECO:0007669"/>
    <property type="project" value="TreeGrafter"/>
</dbReference>
<gene>
    <name evidence="4" type="ORF">KC01_LOCUS37543</name>
</gene>
<feature type="compositionally biased region" description="Pro residues" evidence="1">
    <location>
        <begin position="1079"/>
        <end position="1091"/>
    </location>
</feature>
<feature type="compositionally biased region" description="Basic and acidic residues" evidence="1">
    <location>
        <begin position="835"/>
        <end position="849"/>
    </location>
</feature>
<feature type="compositionally biased region" description="Polar residues" evidence="1">
    <location>
        <begin position="794"/>
        <end position="807"/>
    </location>
</feature>
<organism evidence="4 5">
    <name type="scientific">Knipowitschia caucasica</name>
    <name type="common">Caucasian dwarf goby</name>
    <name type="synonym">Pomatoschistus caucasicus</name>
    <dbReference type="NCBI Taxonomy" id="637954"/>
    <lineage>
        <taxon>Eukaryota</taxon>
        <taxon>Metazoa</taxon>
        <taxon>Chordata</taxon>
        <taxon>Craniata</taxon>
        <taxon>Vertebrata</taxon>
        <taxon>Euteleostomi</taxon>
        <taxon>Actinopterygii</taxon>
        <taxon>Neopterygii</taxon>
        <taxon>Teleostei</taxon>
        <taxon>Neoteleostei</taxon>
        <taxon>Acanthomorphata</taxon>
        <taxon>Gobiaria</taxon>
        <taxon>Gobiiformes</taxon>
        <taxon>Gobioidei</taxon>
        <taxon>Gobiidae</taxon>
        <taxon>Gobiinae</taxon>
        <taxon>Knipowitschia</taxon>
    </lineage>
</organism>
<keyword evidence="2" id="KW-1133">Transmembrane helix</keyword>
<dbReference type="Proteomes" id="UP001497482">
    <property type="component" value="Chromosome 7"/>
</dbReference>
<proteinExistence type="predicted"/>
<keyword evidence="2" id="KW-0472">Membrane</keyword>
<keyword evidence="5" id="KW-1185">Reference proteome</keyword>
<feature type="compositionally biased region" description="Pro residues" evidence="1">
    <location>
        <begin position="1447"/>
        <end position="1463"/>
    </location>
</feature>
<feature type="compositionally biased region" description="Low complexity" evidence="1">
    <location>
        <begin position="808"/>
        <end position="820"/>
    </location>
</feature>
<evidence type="ECO:0000256" key="1">
    <source>
        <dbReference type="SAM" id="MobiDB-lite"/>
    </source>
</evidence>
<feature type="region of interest" description="Disordered" evidence="1">
    <location>
        <begin position="794"/>
        <end position="900"/>
    </location>
</feature>
<dbReference type="InterPro" id="IPR008942">
    <property type="entry name" value="ENTH_VHS"/>
</dbReference>
<evidence type="ECO:0000313" key="5">
    <source>
        <dbReference type="Proteomes" id="UP001497482"/>
    </source>
</evidence>
<feature type="compositionally biased region" description="Pro residues" evidence="1">
    <location>
        <begin position="1217"/>
        <end position="1226"/>
    </location>
</feature>
<dbReference type="Gene3D" id="1.25.40.90">
    <property type="match status" value="1"/>
</dbReference>
<dbReference type="InterPro" id="IPR006569">
    <property type="entry name" value="CID_dom"/>
</dbReference>
<dbReference type="PROSITE" id="PS51391">
    <property type="entry name" value="CID"/>
    <property type="match status" value="1"/>
</dbReference>
<feature type="compositionally biased region" description="Basic and acidic residues" evidence="1">
    <location>
        <begin position="1372"/>
        <end position="1389"/>
    </location>
</feature>
<protein>
    <recommendedName>
        <fullName evidence="3">CID domain-containing protein</fullName>
    </recommendedName>
</protein>
<feature type="compositionally biased region" description="Acidic residues" evidence="1">
    <location>
        <begin position="642"/>
        <end position="662"/>
    </location>
</feature>
<feature type="compositionally biased region" description="Low complexity" evidence="1">
    <location>
        <begin position="742"/>
        <end position="761"/>
    </location>
</feature>
<keyword evidence="2" id="KW-0812">Transmembrane</keyword>